<dbReference type="AlphaFoldDB" id="A0A9N9CWD4"/>
<dbReference type="PANTHER" id="PTHR10903">
    <property type="entry name" value="GTPASE, IMAP FAMILY MEMBER-RELATED"/>
    <property type="match status" value="1"/>
</dbReference>
<keyword evidence="8" id="KW-0547">Nucleotide-binding</keyword>
<dbReference type="SUPFAM" id="SSF52540">
    <property type="entry name" value="P-loop containing nucleoside triphosphate hydrolases"/>
    <property type="match status" value="1"/>
</dbReference>
<keyword evidence="3" id="KW-0813">Transport</keyword>
<keyword evidence="17" id="KW-0175">Coiled coil</keyword>
<keyword evidence="7" id="KW-0479">Metal-binding</keyword>
<reference evidence="19" key="1">
    <citation type="submission" date="2021-06" db="EMBL/GenBank/DDBJ databases">
        <authorList>
            <person name="Kallberg Y."/>
            <person name="Tangrot J."/>
            <person name="Rosling A."/>
        </authorList>
    </citation>
    <scope>NUCLEOTIDE SEQUENCE</scope>
    <source>
        <strain evidence="19">MT106</strain>
    </source>
</reference>
<comment type="cofactor">
    <cofactor evidence="1">
        <name>Mg(2+)</name>
        <dbReference type="ChEBI" id="CHEBI:18420"/>
    </cofactor>
</comment>
<evidence type="ECO:0000313" key="20">
    <source>
        <dbReference type="Proteomes" id="UP000789831"/>
    </source>
</evidence>
<keyword evidence="12" id="KW-0653">Protein transport</keyword>
<evidence type="ECO:0000256" key="15">
    <source>
        <dbReference type="ARBA" id="ARBA00023136"/>
    </source>
</evidence>
<evidence type="ECO:0000313" key="19">
    <source>
        <dbReference type="EMBL" id="CAG8613527.1"/>
    </source>
</evidence>
<evidence type="ECO:0000256" key="4">
    <source>
        <dbReference type="ARBA" id="ARBA00022528"/>
    </source>
</evidence>
<evidence type="ECO:0000256" key="11">
    <source>
        <dbReference type="ARBA" id="ARBA00022842"/>
    </source>
</evidence>
<evidence type="ECO:0000256" key="13">
    <source>
        <dbReference type="ARBA" id="ARBA00022989"/>
    </source>
</evidence>
<dbReference type="Gene3D" id="3.40.50.300">
    <property type="entry name" value="P-loop containing nucleotide triphosphate hydrolases"/>
    <property type="match status" value="1"/>
</dbReference>
<dbReference type="GO" id="GO:0015031">
    <property type="term" value="P:protein transport"/>
    <property type="evidence" value="ECO:0007669"/>
    <property type="project" value="UniProtKB-KW"/>
</dbReference>
<feature type="domain" description="AIG1-type G" evidence="18">
    <location>
        <begin position="14"/>
        <end position="197"/>
    </location>
</feature>
<evidence type="ECO:0000256" key="10">
    <source>
        <dbReference type="ARBA" id="ARBA00022805"/>
    </source>
</evidence>
<accession>A0A9N9CWD4</accession>
<keyword evidence="6" id="KW-0812">Transmembrane</keyword>
<evidence type="ECO:0000256" key="3">
    <source>
        <dbReference type="ARBA" id="ARBA00022448"/>
    </source>
</evidence>
<evidence type="ECO:0000256" key="8">
    <source>
        <dbReference type="ARBA" id="ARBA00022741"/>
    </source>
</evidence>
<dbReference type="Proteomes" id="UP000789831">
    <property type="component" value="Unassembled WGS sequence"/>
</dbReference>
<keyword evidence="15" id="KW-0472">Membrane</keyword>
<evidence type="ECO:0000256" key="16">
    <source>
        <dbReference type="ARBA" id="ARBA00024013"/>
    </source>
</evidence>
<evidence type="ECO:0000256" key="5">
    <source>
        <dbReference type="ARBA" id="ARBA00022640"/>
    </source>
</evidence>
<dbReference type="GO" id="GO:0046872">
    <property type="term" value="F:metal ion binding"/>
    <property type="evidence" value="ECO:0007669"/>
    <property type="project" value="UniProtKB-KW"/>
</dbReference>
<keyword evidence="14" id="KW-0342">GTP-binding</keyword>
<keyword evidence="10" id="KW-1002">Plastid outer membrane</keyword>
<evidence type="ECO:0000256" key="7">
    <source>
        <dbReference type="ARBA" id="ARBA00022723"/>
    </source>
</evidence>
<dbReference type="OrthoDB" id="8954335at2759"/>
<dbReference type="EMBL" id="CAJVPL010002548">
    <property type="protein sequence ID" value="CAG8613527.1"/>
    <property type="molecule type" value="Genomic_DNA"/>
</dbReference>
<dbReference type="GO" id="GO:0016020">
    <property type="term" value="C:membrane"/>
    <property type="evidence" value="ECO:0007669"/>
    <property type="project" value="UniProtKB-SubCell"/>
</dbReference>
<name>A0A9N9CWD4_9GLOM</name>
<dbReference type="GO" id="GO:0005525">
    <property type="term" value="F:GTP binding"/>
    <property type="evidence" value="ECO:0007669"/>
    <property type="project" value="UniProtKB-KW"/>
</dbReference>
<keyword evidence="20" id="KW-1185">Reference proteome</keyword>
<comment type="subcellular location">
    <subcellularLocation>
        <location evidence="2">Membrane</location>
        <topology evidence="2">Single-pass membrane protein</topology>
    </subcellularLocation>
    <subcellularLocation>
        <location evidence="16">Plastid</location>
        <location evidence="16">Chloroplast outer membrane</location>
    </subcellularLocation>
</comment>
<keyword evidence="11" id="KW-0460">Magnesium</keyword>
<evidence type="ECO:0000256" key="12">
    <source>
        <dbReference type="ARBA" id="ARBA00022927"/>
    </source>
</evidence>
<feature type="coiled-coil region" evidence="17">
    <location>
        <begin position="210"/>
        <end position="247"/>
    </location>
</feature>
<dbReference type="InterPro" id="IPR045058">
    <property type="entry name" value="GIMA/IAN/Toc"/>
</dbReference>
<evidence type="ECO:0000256" key="1">
    <source>
        <dbReference type="ARBA" id="ARBA00001946"/>
    </source>
</evidence>
<keyword evidence="9" id="KW-0378">Hydrolase</keyword>
<evidence type="ECO:0000256" key="9">
    <source>
        <dbReference type="ARBA" id="ARBA00022801"/>
    </source>
</evidence>
<dbReference type="InterPro" id="IPR006703">
    <property type="entry name" value="G_AIG1"/>
</dbReference>
<protein>
    <submittedName>
        <fullName evidence="19">1683_t:CDS:1</fullName>
    </submittedName>
</protein>
<evidence type="ECO:0000256" key="14">
    <source>
        <dbReference type="ARBA" id="ARBA00023134"/>
    </source>
</evidence>
<evidence type="ECO:0000256" key="6">
    <source>
        <dbReference type="ARBA" id="ARBA00022692"/>
    </source>
</evidence>
<organism evidence="19 20">
    <name type="scientific">Ambispora gerdemannii</name>
    <dbReference type="NCBI Taxonomy" id="144530"/>
    <lineage>
        <taxon>Eukaryota</taxon>
        <taxon>Fungi</taxon>
        <taxon>Fungi incertae sedis</taxon>
        <taxon>Mucoromycota</taxon>
        <taxon>Glomeromycotina</taxon>
        <taxon>Glomeromycetes</taxon>
        <taxon>Archaeosporales</taxon>
        <taxon>Ambisporaceae</taxon>
        <taxon>Ambispora</taxon>
    </lineage>
</organism>
<evidence type="ECO:0000256" key="2">
    <source>
        <dbReference type="ARBA" id="ARBA00004167"/>
    </source>
</evidence>
<dbReference type="PANTHER" id="PTHR10903:SF135">
    <property type="entry name" value="TRANSLOCASE OF CHLOROPLAST 120, CHLOROPLASTIC-RELATED"/>
    <property type="match status" value="1"/>
</dbReference>
<evidence type="ECO:0000256" key="17">
    <source>
        <dbReference type="SAM" id="Coils"/>
    </source>
</evidence>
<keyword evidence="4" id="KW-0150">Chloroplast</keyword>
<sequence length="264" mass="30570">MALTLWNRQNKRIILLIGRTGSGKSTLANVLTDSDNFKENAGSLSGTRENQVDEFDERLGDKVIKFRVIDTVGFGDTHLTDKEVLNKIAEASNDIKDGLNQIFFVITGKLTKEEIHAFRLLTKIIFSDTKIVEYITIVRTHFTEFEDEDECEEDRQNLQNELGVINIIYVDNPPLKGRLSLFNQSIREESRKRLLAHLVTCKNNYKPKNLKTINDRIDNYVTETQKLRNELDELKKLTEEQQKVFAEQIRLIEEKLAKNRCIIL</sequence>
<comment type="caution">
    <text evidence="19">The sequence shown here is derived from an EMBL/GenBank/DDBJ whole genome shotgun (WGS) entry which is preliminary data.</text>
</comment>
<proteinExistence type="predicted"/>
<dbReference type="Pfam" id="PF04548">
    <property type="entry name" value="AIG1"/>
    <property type="match status" value="1"/>
</dbReference>
<evidence type="ECO:0000259" key="18">
    <source>
        <dbReference type="Pfam" id="PF04548"/>
    </source>
</evidence>
<dbReference type="InterPro" id="IPR027417">
    <property type="entry name" value="P-loop_NTPase"/>
</dbReference>
<keyword evidence="13" id="KW-1133">Transmembrane helix</keyword>
<keyword evidence="5" id="KW-0934">Plastid</keyword>
<dbReference type="GO" id="GO:0016787">
    <property type="term" value="F:hydrolase activity"/>
    <property type="evidence" value="ECO:0007669"/>
    <property type="project" value="UniProtKB-KW"/>
</dbReference>
<gene>
    <name evidence="19" type="ORF">AGERDE_LOCUS9713</name>
</gene>